<dbReference type="AlphaFoldDB" id="A0A9Q1F793"/>
<feature type="compositionally biased region" description="Basic and acidic residues" evidence="1">
    <location>
        <begin position="17"/>
        <end position="29"/>
    </location>
</feature>
<dbReference type="Proteomes" id="UP001152622">
    <property type="component" value="Chromosome 8"/>
</dbReference>
<sequence length="246" mass="26849">MPIEFVCKIKFAEEDEQQKGKQDADKESLIEESCAPPGEGPGRLRQLLHPARDQPHLRVRPPGHPADLVGAGLPGLPGVLPVPGGQVRHLVPGAPPHHGAERGGQPGDGVPRRDHLQHQPLPLLRAQRRRHLPPGQPDGAAAQEQGRPQAHRSGVPRPRHAGHLQQDGAPAGRDAEELQLQRAQLLRQGLLCGSTLDCGHLPAKQDMTRNPPPPPRTNADPNNRWKPRWRRVIAKSNAEENRAALQ</sequence>
<feature type="region of interest" description="Disordered" evidence="1">
    <location>
        <begin position="130"/>
        <end position="176"/>
    </location>
</feature>
<evidence type="ECO:0000313" key="3">
    <source>
        <dbReference type="Proteomes" id="UP001152622"/>
    </source>
</evidence>
<organism evidence="2 3">
    <name type="scientific">Synaphobranchus kaupii</name>
    <name type="common">Kaup's arrowtooth eel</name>
    <dbReference type="NCBI Taxonomy" id="118154"/>
    <lineage>
        <taxon>Eukaryota</taxon>
        <taxon>Metazoa</taxon>
        <taxon>Chordata</taxon>
        <taxon>Craniata</taxon>
        <taxon>Vertebrata</taxon>
        <taxon>Euteleostomi</taxon>
        <taxon>Actinopterygii</taxon>
        <taxon>Neopterygii</taxon>
        <taxon>Teleostei</taxon>
        <taxon>Anguilliformes</taxon>
        <taxon>Synaphobranchidae</taxon>
        <taxon>Synaphobranchus</taxon>
    </lineage>
</organism>
<feature type="compositionally biased region" description="Low complexity" evidence="1">
    <location>
        <begin position="68"/>
        <end position="87"/>
    </location>
</feature>
<keyword evidence="3" id="KW-1185">Reference proteome</keyword>
<proteinExistence type="predicted"/>
<comment type="caution">
    <text evidence="2">The sequence shown here is derived from an EMBL/GenBank/DDBJ whole genome shotgun (WGS) entry which is preliminary data.</text>
</comment>
<reference evidence="2" key="1">
    <citation type="journal article" date="2023" name="Science">
        <title>Genome structures resolve the early diversification of teleost fishes.</title>
        <authorList>
            <person name="Parey E."/>
            <person name="Louis A."/>
            <person name="Montfort J."/>
            <person name="Bouchez O."/>
            <person name="Roques C."/>
            <person name="Iampietro C."/>
            <person name="Lluch J."/>
            <person name="Castinel A."/>
            <person name="Donnadieu C."/>
            <person name="Desvignes T."/>
            <person name="Floi Bucao C."/>
            <person name="Jouanno E."/>
            <person name="Wen M."/>
            <person name="Mejri S."/>
            <person name="Dirks R."/>
            <person name="Jansen H."/>
            <person name="Henkel C."/>
            <person name="Chen W.J."/>
            <person name="Zahm M."/>
            <person name="Cabau C."/>
            <person name="Klopp C."/>
            <person name="Thompson A.W."/>
            <person name="Robinson-Rechavi M."/>
            <person name="Braasch I."/>
            <person name="Lecointre G."/>
            <person name="Bobe J."/>
            <person name="Postlethwait J.H."/>
            <person name="Berthelot C."/>
            <person name="Roest Crollius H."/>
            <person name="Guiguen Y."/>
        </authorList>
    </citation>
    <scope>NUCLEOTIDE SEQUENCE</scope>
    <source>
        <strain evidence="2">WJC10195</strain>
    </source>
</reference>
<name>A0A9Q1F793_SYNKA</name>
<gene>
    <name evidence="2" type="ORF">SKAU_G00238890</name>
</gene>
<feature type="region of interest" description="Disordered" evidence="1">
    <location>
        <begin position="202"/>
        <end position="228"/>
    </location>
</feature>
<feature type="region of interest" description="Disordered" evidence="1">
    <location>
        <begin position="13"/>
        <end position="115"/>
    </location>
</feature>
<protein>
    <submittedName>
        <fullName evidence="2">Uncharacterized protein</fullName>
    </submittedName>
</protein>
<dbReference type="EMBL" id="JAINUF010000008">
    <property type="protein sequence ID" value="KAJ8352413.1"/>
    <property type="molecule type" value="Genomic_DNA"/>
</dbReference>
<evidence type="ECO:0000256" key="1">
    <source>
        <dbReference type="SAM" id="MobiDB-lite"/>
    </source>
</evidence>
<evidence type="ECO:0000313" key="2">
    <source>
        <dbReference type="EMBL" id="KAJ8352413.1"/>
    </source>
</evidence>
<accession>A0A9Q1F793</accession>